<dbReference type="InterPro" id="IPR021291">
    <property type="entry name" value="Tsr0524-like"/>
</dbReference>
<accession>A0A1Z4JI81</accession>
<evidence type="ECO:0008006" key="3">
    <source>
        <dbReference type="Google" id="ProtNLM"/>
    </source>
</evidence>
<dbReference type="AlphaFoldDB" id="A0A1Z4JI81"/>
<gene>
    <name evidence="1" type="ORF">NIES2135_32640</name>
</gene>
<proteinExistence type="predicted"/>
<keyword evidence="2" id="KW-1185">Reference proteome</keyword>
<organism evidence="1 2">
    <name type="scientific">Leptolyngbya boryana NIES-2135</name>
    <dbReference type="NCBI Taxonomy" id="1973484"/>
    <lineage>
        <taxon>Bacteria</taxon>
        <taxon>Bacillati</taxon>
        <taxon>Cyanobacteriota</taxon>
        <taxon>Cyanophyceae</taxon>
        <taxon>Leptolyngbyales</taxon>
        <taxon>Leptolyngbyaceae</taxon>
        <taxon>Leptolyngbya group</taxon>
        <taxon>Leptolyngbya</taxon>
    </lineage>
</organism>
<dbReference type="Proteomes" id="UP000217895">
    <property type="component" value="Chromosome"/>
</dbReference>
<dbReference type="Pfam" id="PF11061">
    <property type="entry name" value="Tsr0524-like"/>
    <property type="match status" value="1"/>
</dbReference>
<reference evidence="1 2" key="1">
    <citation type="submission" date="2017-06" db="EMBL/GenBank/DDBJ databases">
        <title>Genome sequencing of cyanobaciteial culture collection at National Institute for Environmental Studies (NIES).</title>
        <authorList>
            <person name="Hirose Y."/>
            <person name="Shimura Y."/>
            <person name="Fujisawa T."/>
            <person name="Nakamura Y."/>
            <person name="Kawachi M."/>
        </authorList>
    </citation>
    <scope>NUCLEOTIDE SEQUENCE [LARGE SCALE GENOMIC DNA]</scope>
    <source>
        <strain evidence="1 2">NIES-2135</strain>
    </source>
</reference>
<dbReference type="EMBL" id="AP018203">
    <property type="protein sequence ID" value="BAY56431.1"/>
    <property type="molecule type" value="Genomic_DNA"/>
</dbReference>
<evidence type="ECO:0000313" key="2">
    <source>
        <dbReference type="Proteomes" id="UP000217895"/>
    </source>
</evidence>
<evidence type="ECO:0000313" key="1">
    <source>
        <dbReference type="EMBL" id="BAY56431.1"/>
    </source>
</evidence>
<name>A0A1Z4JI81_LEPBY</name>
<protein>
    <recommendedName>
        <fullName evidence="3">Cytochrome b6-f complex subunit PetP</fullName>
    </recommendedName>
</protein>
<sequence length="98" mass="11095">MRGNTPRHLILSCQQLNKTQHPGKLLDGQVSEVAMEIGQKVRVRRLRDRVPQDVVKKLGATGVISQYKVVDGKGIGLLVQFEDKYSTWFFEDELETIG</sequence>